<feature type="transmembrane region" description="Helical" evidence="1">
    <location>
        <begin position="366"/>
        <end position="386"/>
    </location>
</feature>
<dbReference type="Proteomes" id="UP001602013">
    <property type="component" value="Unassembled WGS sequence"/>
</dbReference>
<gene>
    <name evidence="2" type="ORF">ACFYXI_02555</name>
</gene>
<keyword evidence="1" id="KW-0812">Transmembrane</keyword>
<sequence length="619" mass="65766">MESRAGTGASPRSFEIDLPRWVSVAFLRRWALPSAALALVAAQLLWKWSLFGRGYFWGDDFAFVARAAERGLGWDYLTAPWGPKLLPAGFALVWVVTRIDAYGWELASGALVVLQAAASFAMYRLLRVLFGARALILVPLGLYLFTPLTLPGLLWWAAGLEQVPLQLAICMALAAQAHYVRTRRARHVVAVAGWYLFGLAAYFLKAAVGIPLLLFLLSSAYFTAGPWPRGCWTALRRNLPVWGALAAVLVPAAVLYVVRADTGHQPVGLPGAGETALFAARLLGETFPTTALGGPDAWFGGIVAPSWWGVALAWAVLGLYAAATLVLRARAVRAWAILLAYLVVVDLVPVLLGRGTFEAQALEPRYVADAAVVLALCAGLTILPVGEEARPYRALPPRGLAVPAVSVVLVGAFLIASYVSADAYTAQFAAQRARARGYVEAVRATLAAAPATADVYPQWLPADVLIYGFGESNLSSHLLSPLARKPLRERMRHPRPAAEPVVLAEDGRSLVPPRIVGGYAAPERGSRCFPQEGGTVTLPVRSDGAYAVAGFTYVAERATAATARLGAARAELSLRAGQARVYFPATGTGAAMTLTLADPSVDLCVTGVVLGIPGPNTTP</sequence>
<evidence type="ECO:0000313" key="2">
    <source>
        <dbReference type="EMBL" id="MFF3664448.1"/>
    </source>
</evidence>
<evidence type="ECO:0008006" key="4">
    <source>
        <dbReference type="Google" id="ProtNLM"/>
    </source>
</evidence>
<reference evidence="2 3" key="1">
    <citation type="submission" date="2024-10" db="EMBL/GenBank/DDBJ databases">
        <title>The Natural Products Discovery Center: Release of the First 8490 Sequenced Strains for Exploring Actinobacteria Biosynthetic Diversity.</title>
        <authorList>
            <person name="Kalkreuter E."/>
            <person name="Kautsar S.A."/>
            <person name="Yang D."/>
            <person name="Bader C.D."/>
            <person name="Teijaro C.N."/>
            <person name="Fluegel L."/>
            <person name="Davis C.M."/>
            <person name="Simpson J.R."/>
            <person name="Lauterbach L."/>
            <person name="Steele A.D."/>
            <person name="Gui C."/>
            <person name="Meng S."/>
            <person name="Li G."/>
            <person name="Viehrig K."/>
            <person name="Ye F."/>
            <person name="Su P."/>
            <person name="Kiefer A.F."/>
            <person name="Nichols A."/>
            <person name="Cepeda A.J."/>
            <person name="Yan W."/>
            <person name="Fan B."/>
            <person name="Jiang Y."/>
            <person name="Adhikari A."/>
            <person name="Zheng C.-J."/>
            <person name="Schuster L."/>
            <person name="Cowan T.M."/>
            <person name="Smanski M.J."/>
            <person name="Chevrette M.G."/>
            <person name="De Carvalho L.P.S."/>
            <person name="Shen B."/>
        </authorList>
    </citation>
    <scope>NUCLEOTIDE SEQUENCE [LARGE SCALE GENOMIC DNA]</scope>
    <source>
        <strain evidence="2 3">NPDC002173</strain>
    </source>
</reference>
<dbReference type="EMBL" id="JBIASD010000001">
    <property type="protein sequence ID" value="MFF3664448.1"/>
    <property type="molecule type" value="Genomic_DNA"/>
</dbReference>
<feature type="transmembrane region" description="Helical" evidence="1">
    <location>
        <begin position="239"/>
        <end position="258"/>
    </location>
</feature>
<keyword evidence="1" id="KW-1133">Transmembrane helix</keyword>
<keyword evidence="3" id="KW-1185">Reference proteome</keyword>
<comment type="caution">
    <text evidence="2">The sequence shown here is derived from an EMBL/GenBank/DDBJ whole genome shotgun (WGS) entry which is preliminary data.</text>
</comment>
<feature type="transmembrane region" description="Helical" evidence="1">
    <location>
        <begin position="102"/>
        <end position="123"/>
    </location>
</feature>
<organism evidence="2 3">
    <name type="scientific">Microtetraspora malaysiensis</name>
    <dbReference type="NCBI Taxonomy" id="161358"/>
    <lineage>
        <taxon>Bacteria</taxon>
        <taxon>Bacillati</taxon>
        <taxon>Actinomycetota</taxon>
        <taxon>Actinomycetes</taxon>
        <taxon>Streptosporangiales</taxon>
        <taxon>Streptosporangiaceae</taxon>
        <taxon>Microtetraspora</taxon>
    </lineage>
</organism>
<evidence type="ECO:0000256" key="1">
    <source>
        <dbReference type="SAM" id="Phobius"/>
    </source>
</evidence>
<accession>A0ABW6SJL3</accession>
<feature type="transmembrane region" description="Helical" evidence="1">
    <location>
        <begin position="307"/>
        <end position="327"/>
    </location>
</feature>
<name>A0ABW6SJL3_9ACTN</name>
<feature type="transmembrane region" description="Helical" evidence="1">
    <location>
        <begin position="30"/>
        <end position="48"/>
    </location>
</feature>
<proteinExistence type="predicted"/>
<feature type="transmembrane region" description="Helical" evidence="1">
    <location>
        <begin position="398"/>
        <end position="419"/>
    </location>
</feature>
<protein>
    <recommendedName>
        <fullName evidence="4">Glycosyltransferase RgtA/B/C/D-like domain-containing protein</fullName>
    </recommendedName>
</protein>
<keyword evidence="1" id="KW-0472">Membrane</keyword>
<feature type="transmembrane region" description="Helical" evidence="1">
    <location>
        <begin position="334"/>
        <end position="354"/>
    </location>
</feature>
<evidence type="ECO:0000313" key="3">
    <source>
        <dbReference type="Proteomes" id="UP001602013"/>
    </source>
</evidence>
<feature type="transmembrane region" description="Helical" evidence="1">
    <location>
        <begin position="135"/>
        <end position="157"/>
    </location>
</feature>
<dbReference type="RefSeq" id="WP_387408546.1">
    <property type="nucleotide sequence ID" value="NZ_JBIASD010000001.1"/>
</dbReference>